<comment type="domain">
    <text evidence="7">The Q motif is unique to and characteristic of the DEAD box family of RNA helicases and controls ATP binding and hydrolysis.</text>
</comment>
<name>C1DZG6_MICCC</name>
<feature type="region of interest" description="Disordered" evidence="8">
    <location>
        <begin position="441"/>
        <end position="499"/>
    </location>
</feature>
<keyword evidence="4 6" id="KW-0067">ATP-binding</keyword>
<evidence type="ECO:0000256" key="2">
    <source>
        <dbReference type="ARBA" id="ARBA00022801"/>
    </source>
</evidence>
<evidence type="ECO:0000259" key="10">
    <source>
        <dbReference type="PROSITE" id="PS51194"/>
    </source>
</evidence>
<evidence type="ECO:0000313" key="11">
    <source>
        <dbReference type="EMBL" id="ACO61114.1"/>
    </source>
</evidence>
<dbReference type="InterPro" id="IPR014001">
    <property type="entry name" value="Helicase_ATP-bd"/>
</dbReference>
<organism evidence="11 12">
    <name type="scientific">Micromonas commoda (strain RCC299 / NOUM17 / CCMP2709)</name>
    <name type="common">Picoplanktonic green alga</name>
    <dbReference type="NCBI Taxonomy" id="296587"/>
    <lineage>
        <taxon>Eukaryota</taxon>
        <taxon>Viridiplantae</taxon>
        <taxon>Chlorophyta</taxon>
        <taxon>Mamiellophyceae</taxon>
        <taxon>Mamiellales</taxon>
        <taxon>Mamiellaceae</taxon>
        <taxon>Micromonas</taxon>
    </lineage>
</organism>
<keyword evidence="12" id="KW-1185">Reference proteome</keyword>
<feature type="domain" description="Helicase ATP-binding" evidence="9">
    <location>
        <begin position="8"/>
        <end position="186"/>
    </location>
</feature>
<accession>C1DZG6</accession>
<dbReference type="GO" id="GO:0005524">
    <property type="term" value="F:ATP binding"/>
    <property type="evidence" value="ECO:0007669"/>
    <property type="project" value="UniProtKB-UniRule"/>
</dbReference>
<dbReference type="Gene3D" id="3.40.50.300">
    <property type="entry name" value="P-loop containing nucleotide triphosphate hydrolases"/>
    <property type="match status" value="2"/>
</dbReference>
<proteinExistence type="inferred from homology"/>
<comment type="catalytic activity">
    <reaction evidence="7">
        <text>ATP + H2O = ADP + phosphate + H(+)</text>
        <dbReference type="Rhea" id="RHEA:13065"/>
        <dbReference type="ChEBI" id="CHEBI:15377"/>
        <dbReference type="ChEBI" id="CHEBI:15378"/>
        <dbReference type="ChEBI" id="CHEBI:30616"/>
        <dbReference type="ChEBI" id="CHEBI:43474"/>
        <dbReference type="ChEBI" id="CHEBI:456216"/>
        <dbReference type="EC" id="3.6.4.13"/>
    </reaction>
</comment>
<keyword evidence="1 6" id="KW-0547">Nucleotide-binding</keyword>
<dbReference type="Proteomes" id="UP000002009">
    <property type="component" value="Chromosome 2"/>
</dbReference>
<dbReference type="Pfam" id="PF00271">
    <property type="entry name" value="Helicase_C"/>
    <property type="match status" value="1"/>
</dbReference>
<dbReference type="EC" id="3.6.4.13" evidence="7"/>
<dbReference type="InterPro" id="IPR011545">
    <property type="entry name" value="DEAD/DEAH_box_helicase_dom"/>
</dbReference>
<dbReference type="OrthoDB" id="193716at2759"/>
<dbReference type="RefSeq" id="XP_002499856.1">
    <property type="nucleotide sequence ID" value="XM_002499810.1"/>
</dbReference>
<keyword evidence="5 7" id="KW-0694">RNA-binding</keyword>
<dbReference type="InterPro" id="IPR001650">
    <property type="entry name" value="Helicase_C-like"/>
</dbReference>
<evidence type="ECO:0000256" key="6">
    <source>
        <dbReference type="RuleBase" id="RU000492"/>
    </source>
</evidence>
<comment type="function">
    <text evidence="7">RNA helicase.</text>
</comment>
<keyword evidence="3 6" id="KW-0347">Helicase</keyword>
<feature type="domain" description="Helicase C-terminal" evidence="10">
    <location>
        <begin position="220"/>
        <end position="375"/>
    </location>
</feature>
<dbReference type="GO" id="GO:0016787">
    <property type="term" value="F:hydrolase activity"/>
    <property type="evidence" value="ECO:0007669"/>
    <property type="project" value="UniProtKB-KW"/>
</dbReference>
<dbReference type="SUPFAM" id="SSF52540">
    <property type="entry name" value="P-loop containing nucleoside triphosphate hydrolases"/>
    <property type="match status" value="1"/>
</dbReference>
<dbReference type="eggNOG" id="KOG0342">
    <property type="taxonomic scope" value="Eukaryota"/>
</dbReference>
<feature type="compositionally biased region" description="Gly residues" evidence="8">
    <location>
        <begin position="480"/>
        <end position="499"/>
    </location>
</feature>
<dbReference type="PANTHER" id="PTHR24031">
    <property type="entry name" value="RNA HELICASE"/>
    <property type="match status" value="1"/>
</dbReference>
<dbReference type="OMA" id="ILDEHCA"/>
<dbReference type="GO" id="GO:0003724">
    <property type="term" value="F:RNA helicase activity"/>
    <property type="evidence" value="ECO:0007669"/>
    <property type="project" value="UniProtKB-EC"/>
</dbReference>
<dbReference type="STRING" id="296587.C1DZG6"/>
<protein>
    <recommendedName>
        <fullName evidence="7">ATP-dependent RNA helicase</fullName>
        <ecNumber evidence="7">3.6.4.13</ecNumber>
    </recommendedName>
</protein>
<dbReference type="CDD" id="cd17964">
    <property type="entry name" value="DEADc_MSS116"/>
    <property type="match status" value="1"/>
</dbReference>
<sequence length="499" mass="53519">TEVQDAVLPHIMAGKDVLARAKTGSGKTIAFLLPVLEKLKRTPPERRGGISALVLSPTRELATQIQEECKQLLTFRRDINAQVVFGGTNIRTDVSRLKSERCDILVATPGRLIDHLENGDVSARLKSCDTLVFDEADRLLDMGFKPAIEKILRHVPAGRQTLLFSATVSPEIQQVAKKSLRSGHVFVDCVGEEESATNLQVKQSLVVAAQVDQFAVLKSILDEHCAKTPNHKVMCFFTTARATQLAAELFQQILPTDVIEIHSKLSQSRRTKATDAFRDASRAVMMTSDVTARGIDFPDVSLVVQIGAPSDRAQYIHRLGRTARAGKSGEGVLVLAPEEEYFAKDDVRDLPLAKVTPNHGEDDAAAVAAAMRRVDDRTKAQHYAAELGYRKGLLRKMGWNAERLVREANAYAVDFMGCREPPPMLKSTVGKMGLKGVPGLNVVSQLPGSDAGAQKPGGPGGGGGRGQRGSFERGGPPPRGSGGGRGGGSGRGGRGGRGG</sequence>
<evidence type="ECO:0000256" key="1">
    <source>
        <dbReference type="ARBA" id="ARBA00022741"/>
    </source>
</evidence>
<evidence type="ECO:0000259" key="9">
    <source>
        <dbReference type="PROSITE" id="PS51192"/>
    </source>
</evidence>
<evidence type="ECO:0000256" key="3">
    <source>
        <dbReference type="ARBA" id="ARBA00022806"/>
    </source>
</evidence>
<dbReference type="SMART" id="SM00490">
    <property type="entry name" value="HELICc"/>
    <property type="match status" value="1"/>
</dbReference>
<dbReference type="EMBL" id="CP001323">
    <property type="protein sequence ID" value="ACO61114.1"/>
    <property type="molecule type" value="Genomic_DNA"/>
</dbReference>
<dbReference type="Pfam" id="PF00270">
    <property type="entry name" value="DEAD"/>
    <property type="match status" value="1"/>
</dbReference>
<dbReference type="FunCoup" id="C1DZG6">
    <property type="interactions" value="790"/>
</dbReference>
<evidence type="ECO:0000256" key="4">
    <source>
        <dbReference type="ARBA" id="ARBA00022840"/>
    </source>
</evidence>
<dbReference type="SMART" id="SM00487">
    <property type="entry name" value="DEXDc"/>
    <property type="match status" value="1"/>
</dbReference>
<evidence type="ECO:0000313" key="12">
    <source>
        <dbReference type="Proteomes" id="UP000002009"/>
    </source>
</evidence>
<dbReference type="GeneID" id="8241050"/>
<dbReference type="InterPro" id="IPR000629">
    <property type="entry name" value="RNA-helicase_DEAD-box_CS"/>
</dbReference>
<dbReference type="PROSITE" id="PS51194">
    <property type="entry name" value="HELICASE_CTER"/>
    <property type="match status" value="1"/>
</dbReference>
<dbReference type="PROSITE" id="PS00039">
    <property type="entry name" value="DEAD_ATP_HELICASE"/>
    <property type="match status" value="1"/>
</dbReference>
<dbReference type="InterPro" id="IPR027417">
    <property type="entry name" value="P-loop_NTPase"/>
</dbReference>
<evidence type="ECO:0000256" key="7">
    <source>
        <dbReference type="RuleBase" id="RU365068"/>
    </source>
</evidence>
<dbReference type="InParanoid" id="C1DZG6"/>
<comment type="similarity">
    <text evidence="6">Belongs to the DEAD box helicase family.</text>
</comment>
<evidence type="ECO:0000256" key="5">
    <source>
        <dbReference type="ARBA" id="ARBA00022884"/>
    </source>
</evidence>
<dbReference type="AlphaFoldDB" id="C1DZG6"/>
<keyword evidence="2 6" id="KW-0378">Hydrolase</keyword>
<feature type="compositionally biased region" description="Gly residues" evidence="8">
    <location>
        <begin position="455"/>
        <end position="467"/>
    </location>
</feature>
<feature type="non-terminal residue" evidence="11">
    <location>
        <position position="1"/>
    </location>
</feature>
<dbReference type="PROSITE" id="PS51192">
    <property type="entry name" value="HELICASE_ATP_BIND_1"/>
    <property type="match status" value="1"/>
</dbReference>
<reference evidence="11 12" key="1">
    <citation type="journal article" date="2009" name="Science">
        <title>Green evolution and dynamic adaptations revealed by genomes of the marine picoeukaryotes Micromonas.</title>
        <authorList>
            <person name="Worden A.Z."/>
            <person name="Lee J.H."/>
            <person name="Mock T."/>
            <person name="Rouze P."/>
            <person name="Simmons M.P."/>
            <person name="Aerts A.L."/>
            <person name="Allen A.E."/>
            <person name="Cuvelier M.L."/>
            <person name="Derelle E."/>
            <person name="Everett M.V."/>
            <person name="Foulon E."/>
            <person name="Grimwood J."/>
            <person name="Gundlach H."/>
            <person name="Henrissat B."/>
            <person name="Napoli C."/>
            <person name="McDonald S.M."/>
            <person name="Parker M.S."/>
            <person name="Rombauts S."/>
            <person name="Salamov A."/>
            <person name="Von Dassow P."/>
            <person name="Badger J.H."/>
            <person name="Coutinho P.M."/>
            <person name="Demir E."/>
            <person name="Dubchak I."/>
            <person name="Gentemann C."/>
            <person name="Eikrem W."/>
            <person name="Gready J.E."/>
            <person name="John U."/>
            <person name="Lanier W."/>
            <person name="Lindquist E.A."/>
            <person name="Lucas S."/>
            <person name="Mayer K.F."/>
            <person name="Moreau H."/>
            <person name="Not F."/>
            <person name="Otillar R."/>
            <person name="Panaud O."/>
            <person name="Pangilinan J."/>
            <person name="Paulsen I."/>
            <person name="Piegu B."/>
            <person name="Poliakov A."/>
            <person name="Robbens S."/>
            <person name="Schmutz J."/>
            <person name="Toulza E."/>
            <person name="Wyss T."/>
            <person name="Zelensky A."/>
            <person name="Zhou K."/>
            <person name="Armbrust E.V."/>
            <person name="Bhattacharya D."/>
            <person name="Goodenough U.W."/>
            <person name="Van de Peer Y."/>
            <person name="Grigoriev I.V."/>
        </authorList>
    </citation>
    <scope>NUCLEOTIDE SEQUENCE [LARGE SCALE GENOMIC DNA]</scope>
    <source>
        <strain evidence="12">RCC299 / NOUM17</strain>
    </source>
</reference>
<dbReference type="CDD" id="cd18787">
    <property type="entry name" value="SF2_C_DEAD"/>
    <property type="match status" value="1"/>
</dbReference>
<feature type="non-terminal residue" evidence="11">
    <location>
        <position position="499"/>
    </location>
</feature>
<gene>
    <name evidence="11" type="ORF">MICPUN_66832</name>
</gene>
<dbReference type="GO" id="GO:0003723">
    <property type="term" value="F:RNA binding"/>
    <property type="evidence" value="ECO:0007669"/>
    <property type="project" value="UniProtKB-UniRule"/>
</dbReference>
<evidence type="ECO:0000256" key="8">
    <source>
        <dbReference type="SAM" id="MobiDB-lite"/>
    </source>
</evidence>
<dbReference type="KEGG" id="mis:MICPUN_66832"/>